<comment type="caution">
    <text evidence="3">The sequence shown here is derived from an EMBL/GenBank/DDBJ whole genome shotgun (WGS) entry which is preliminary data.</text>
</comment>
<gene>
    <name evidence="3" type="ORF">QR98_0018690</name>
</gene>
<dbReference type="InterPro" id="IPR005240">
    <property type="entry name" value="DUF389"/>
</dbReference>
<evidence type="ECO:0000256" key="2">
    <source>
        <dbReference type="SAM" id="Phobius"/>
    </source>
</evidence>
<dbReference type="PANTHER" id="PTHR20992:SF9">
    <property type="entry name" value="AT15442P-RELATED"/>
    <property type="match status" value="1"/>
</dbReference>
<keyword evidence="2" id="KW-1133">Transmembrane helix</keyword>
<organism evidence="3 4">
    <name type="scientific">Sarcoptes scabiei</name>
    <name type="common">Itch mite</name>
    <name type="synonym">Acarus scabiei</name>
    <dbReference type="NCBI Taxonomy" id="52283"/>
    <lineage>
        <taxon>Eukaryota</taxon>
        <taxon>Metazoa</taxon>
        <taxon>Ecdysozoa</taxon>
        <taxon>Arthropoda</taxon>
        <taxon>Chelicerata</taxon>
        <taxon>Arachnida</taxon>
        <taxon>Acari</taxon>
        <taxon>Acariformes</taxon>
        <taxon>Sarcoptiformes</taxon>
        <taxon>Astigmata</taxon>
        <taxon>Psoroptidia</taxon>
        <taxon>Sarcoptoidea</taxon>
        <taxon>Sarcoptidae</taxon>
        <taxon>Sarcoptinae</taxon>
        <taxon>Sarcoptes</taxon>
    </lineage>
</organism>
<dbReference type="EMBL" id="JXLN01005053">
    <property type="protein sequence ID" value="KPM03437.1"/>
    <property type="molecule type" value="Genomic_DNA"/>
</dbReference>
<accession>A0A131ZXP3</accession>
<dbReference type="VEuPathDB" id="VectorBase:SSCA001526"/>
<dbReference type="OrthoDB" id="543859at2759"/>
<feature type="transmembrane region" description="Helical" evidence="2">
    <location>
        <begin position="218"/>
        <end position="241"/>
    </location>
</feature>
<dbReference type="Pfam" id="PF04087">
    <property type="entry name" value="DUF389"/>
    <property type="match status" value="1"/>
</dbReference>
<evidence type="ECO:0000313" key="4">
    <source>
        <dbReference type="Proteomes" id="UP000616769"/>
    </source>
</evidence>
<feature type="transmembrane region" description="Helical" evidence="2">
    <location>
        <begin position="253"/>
        <end position="275"/>
    </location>
</feature>
<protein>
    <submittedName>
        <fullName evidence="3">DUF389 domain containing protein</fullName>
    </submittedName>
</protein>
<feature type="transmembrane region" description="Helical" evidence="2">
    <location>
        <begin position="192"/>
        <end position="212"/>
    </location>
</feature>
<dbReference type="AlphaFoldDB" id="A0A131ZXP3"/>
<evidence type="ECO:0000256" key="1">
    <source>
        <dbReference type="SAM" id="MobiDB-lite"/>
    </source>
</evidence>
<feature type="transmembrane region" description="Helical" evidence="2">
    <location>
        <begin position="325"/>
        <end position="347"/>
    </location>
</feature>
<reference evidence="3 4" key="1">
    <citation type="journal article" date="2015" name="Parasit. Vectors">
        <title>Draft genome of the scabies mite.</title>
        <authorList>
            <person name="Rider S.D.Jr."/>
            <person name="Morgan M.S."/>
            <person name="Arlian L.G."/>
        </authorList>
    </citation>
    <scope>NUCLEOTIDE SEQUENCE [LARGE SCALE GENOMIC DNA]</scope>
    <source>
        <strain evidence="3">Arlian Lab</strain>
    </source>
</reference>
<feature type="compositionally biased region" description="Low complexity" evidence="1">
    <location>
        <begin position="565"/>
        <end position="577"/>
    </location>
</feature>
<feature type="compositionally biased region" description="Polar residues" evidence="1">
    <location>
        <begin position="547"/>
        <end position="564"/>
    </location>
</feature>
<dbReference type="Proteomes" id="UP000616769">
    <property type="component" value="Unassembled WGS sequence"/>
</dbReference>
<keyword evidence="2" id="KW-0812">Transmembrane</keyword>
<keyword evidence="2" id="KW-0472">Membrane</keyword>
<sequence>MSSVLVVIIIPEIEKENELLEKEKNLKKLHKKSKKEVLINPEPVTVINENDAGGEDAKEGGCDDRSLEKIMKEGLSYLGISDATWQKSFNGEYWHILFPVDLEDSDIVIQYFKSHGIGLRLTSSIGIIPFTLFCYNEESNESDDLYTSSQELSEKNKDLLNFKEKQNKFLKSVTARLTVAQIVQSVRTNATVTFDFICYLIFASWIAAMGLLDNSVVSLVASMLVSPMMGPVMAFTFGTIIKDRSLRHMGFKNIFICLFVTITFGFLFGIIALNFTNEWNSYGPWPTDMMRERGLYRVIWVGTLVAFPSGCAVAISLLSGNDASLVGVAISVSLLPPAVNAGLLWSFSLLKFLYSIGDENFVKISSQLDRNRTISLPKSLLPPINYAVVYDDNMSVETLMLGLLSLALSLINIANIIIGALILLKIKEIAPLTSLSPENRRFFQEDIKIAREYNQRSNSSELGVDILKEYASMVGLDSEKVLNPEARAVQLHTLADIARDVEADEVFQTITKGINNTNDLARRLSQGIFTNNLNDRHYKRRATSAAIFNSQTSPSSPMVSKSLANHSNNHTNHNQQQSHHHHYQQQQQNPMNRRASKVAFGGGQRRRISTVALNHFVWS</sequence>
<name>A0A131ZXP3_SARSC</name>
<dbReference type="PANTHER" id="PTHR20992">
    <property type="entry name" value="AT15442P-RELATED"/>
    <property type="match status" value="1"/>
</dbReference>
<feature type="transmembrane region" description="Helical" evidence="2">
    <location>
        <begin position="399"/>
        <end position="424"/>
    </location>
</feature>
<evidence type="ECO:0000313" key="3">
    <source>
        <dbReference type="EMBL" id="KPM03437.1"/>
    </source>
</evidence>
<proteinExistence type="predicted"/>
<feature type="transmembrane region" description="Helical" evidence="2">
    <location>
        <begin position="295"/>
        <end position="318"/>
    </location>
</feature>
<feature type="region of interest" description="Disordered" evidence="1">
    <location>
        <begin position="547"/>
        <end position="603"/>
    </location>
</feature>